<dbReference type="SMART" id="SM00849">
    <property type="entry name" value="Lactamase_B"/>
    <property type="match status" value="1"/>
</dbReference>
<evidence type="ECO:0000259" key="12">
    <source>
        <dbReference type="SMART" id="SM00849"/>
    </source>
</evidence>
<keyword evidence="6" id="KW-0540">Nuclease</keyword>
<evidence type="ECO:0000256" key="4">
    <source>
        <dbReference type="ARBA" id="ARBA00012477"/>
    </source>
</evidence>
<keyword evidence="8" id="KW-0255">Endonuclease</keyword>
<evidence type="ECO:0000256" key="5">
    <source>
        <dbReference type="ARBA" id="ARBA00022694"/>
    </source>
</evidence>
<keyword evidence="5" id="KW-0819">tRNA processing</keyword>
<evidence type="ECO:0000256" key="2">
    <source>
        <dbReference type="ARBA" id="ARBA00001947"/>
    </source>
</evidence>
<evidence type="ECO:0000256" key="7">
    <source>
        <dbReference type="ARBA" id="ARBA00022723"/>
    </source>
</evidence>
<feature type="domain" description="Metallo-beta-lactamase" evidence="12">
    <location>
        <begin position="461"/>
        <end position="674"/>
    </location>
</feature>
<keyword evidence="10" id="KW-0862">Zinc</keyword>
<reference evidence="13" key="1">
    <citation type="journal article" date="2019" name="bioRxiv">
        <title>The Genome of the Zebra Mussel, Dreissena polymorpha: A Resource for Invasive Species Research.</title>
        <authorList>
            <person name="McCartney M.A."/>
            <person name="Auch B."/>
            <person name="Kono T."/>
            <person name="Mallez S."/>
            <person name="Zhang Y."/>
            <person name="Obille A."/>
            <person name="Becker A."/>
            <person name="Abrahante J.E."/>
            <person name="Garbe J."/>
            <person name="Badalamenti J.P."/>
            <person name="Herman A."/>
            <person name="Mangelson H."/>
            <person name="Liachko I."/>
            <person name="Sullivan S."/>
            <person name="Sone E.D."/>
            <person name="Koren S."/>
            <person name="Silverstein K.A.T."/>
            <person name="Beckman K.B."/>
            <person name="Gohl D.M."/>
        </authorList>
    </citation>
    <scope>NUCLEOTIDE SEQUENCE</scope>
    <source>
        <strain evidence="13">Duluth1</strain>
        <tissue evidence="13">Whole animal</tissue>
    </source>
</reference>
<dbReference type="InterPro" id="IPR047151">
    <property type="entry name" value="RNZ2-like"/>
</dbReference>
<dbReference type="InterPro" id="IPR036866">
    <property type="entry name" value="RibonucZ/Hydroxyglut_hydro"/>
</dbReference>
<dbReference type="Proteomes" id="UP000828390">
    <property type="component" value="Unassembled WGS sequence"/>
</dbReference>
<comment type="catalytic activity">
    <reaction evidence="1">
        <text>Endonucleolytic cleavage of RNA, removing extra 3' nucleotides from tRNA precursor, generating 3' termini of tRNAs. A 3'-hydroxy group is left at the tRNA terminus and a 5'-phosphoryl group is left at the trailer molecule.</text>
        <dbReference type="EC" id="3.1.26.11"/>
    </reaction>
</comment>
<evidence type="ECO:0000313" key="13">
    <source>
        <dbReference type="EMBL" id="KAH3706997.1"/>
    </source>
</evidence>
<dbReference type="AlphaFoldDB" id="A0A9D4BSV5"/>
<sequence length="883" mass="99630">MDRKKSKMKVVSRLEASKRGKNDIPASASITLTVLSAAPEGTGSSILLKLACDRYLFNAPESVQLFTESVNINMVNNIFFTRKSHEALSGLGGFLLCNTENFERSETIKLHGPPNVEKVLDLLSHFSEGHADPRARIEWRGLPHKSYEDAQVTVEYVSLYDERYDGNIENMHRNRADINEEDEIEQAKHMTMAYIVKFKETAPKVDRHKLEALKIQSGPWVGELVKGRSVTLPDGRQLEPKDIIQEEGPVLGPLIVLEVPCEAYLTSLLTSPLHNLPSPDIIVHITPQSIIDDPRYQTFMKRYDCRHLILNEAAEMSYLPELHNACGIRNHIHGDIFPLPRGYSFIRPDIAQDANTVYGCYHLNYMMRPYSSKGFHCDQIPQFHAGKAMEVAKEKIMEDVRKLNRSGGSSKEEHSKEWVDKAMERFKLKLKNGDAAPIFDKDYPEITFIGTGSAKPSQKRGASGILVTLRQNEYMLLDCGEGTLHQMITMFGRERTNLILAQTKAIFVSHLHFDHHGGLFSILRAIRETCAQDSGVRQKPLLLAPYFLINWIRLYSKHVLDISQDFEFIPHSVLLNANHTAREGFLQQVKTRLCLTDLQLCQVLHTKSSAGLVMQHNDGWKLVYSGDTMPCETLVKAGRNCDILIHEATFNDVEIDHALKKHHCVTSEAILVGKKMAAKYTLLTHFSQKMPNIPKFTALFTENVGYAFDLMTIKPNQLHLLYHMKPFYESLYGAHIEAADTKKKYLKVKQTEPADGSKESLTEGVAATVEDLEEVLKKRLAMIESWTCVDGEDTGRSVRGVGAESDENKGAKVDKNLEQVCKSSKEFKDLNLGAGEEHGKNGDCSVDSYEIGEDSLIQNTKVDQTEKRKHGELQKDVKRSKVE</sequence>
<dbReference type="CDD" id="cd07718">
    <property type="entry name" value="RNaseZ_ELAC1_ELAC2-C-term-like_MBL-fold"/>
    <property type="match status" value="1"/>
</dbReference>
<evidence type="ECO:0000256" key="3">
    <source>
        <dbReference type="ARBA" id="ARBA00007823"/>
    </source>
</evidence>
<protein>
    <recommendedName>
        <fullName evidence="4">ribonuclease Z</fullName>
        <ecNumber evidence="4">3.1.26.11</ecNumber>
    </recommendedName>
</protein>
<name>A0A9D4BSV5_DREPO</name>
<evidence type="ECO:0000256" key="11">
    <source>
        <dbReference type="SAM" id="MobiDB-lite"/>
    </source>
</evidence>
<evidence type="ECO:0000256" key="6">
    <source>
        <dbReference type="ARBA" id="ARBA00022722"/>
    </source>
</evidence>
<keyword evidence="9" id="KW-0378">Hydrolase</keyword>
<evidence type="ECO:0000256" key="1">
    <source>
        <dbReference type="ARBA" id="ARBA00000402"/>
    </source>
</evidence>
<comment type="caution">
    <text evidence="13">The sequence shown here is derived from an EMBL/GenBank/DDBJ whole genome shotgun (WGS) entry which is preliminary data.</text>
</comment>
<keyword evidence="14" id="KW-1185">Reference proteome</keyword>
<comment type="cofactor">
    <cofactor evidence="2">
        <name>Zn(2+)</name>
        <dbReference type="ChEBI" id="CHEBI:29105"/>
    </cofactor>
</comment>
<comment type="similarity">
    <text evidence="3">Belongs to the RNase Z family.</text>
</comment>
<organism evidence="13 14">
    <name type="scientific">Dreissena polymorpha</name>
    <name type="common">Zebra mussel</name>
    <name type="synonym">Mytilus polymorpha</name>
    <dbReference type="NCBI Taxonomy" id="45954"/>
    <lineage>
        <taxon>Eukaryota</taxon>
        <taxon>Metazoa</taxon>
        <taxon>Spiralia</taxon>
        <taxon>Lophotrochozoa</taxon>
        <taxon>Mollusca</taxon>
        <taxon>Bivalvia</taxon>
        <taxon>Autobranchia</taxon>
        <taxon>Heteroconchia</taxon>
        <taxon>Euheterodonta</taxon>
        <taxon>Imparidentia</taxon>
        <taxon>Neoheterodontei</taxon>
        <taxon>Myida</taxon>
        <taxon>Dreissenoidea</taxon>
        <taxon>Dreissenidae</taxon>
        <taxon>Dreissena</taxon>
    </lineage>
</organism>
<dbReference type="EMBL" id="JAIWYP010000014">
    <property type="protein sequence ID" value="KAH3706997.1"/>
    <property type="molecule type" value="Genomic_DNA"/>
</dbReference>
<evidence type="ECO:0000256" key="10">
    <source>
        <dbReference type="ARBA" id="ARBA00022833"/>
    </source>
</evidence>
<evidence type="ECO:0000256" key="8">
    <source>
        <dbReference type="ARBA" id="ARBA00022759"/>
    </source>
</evidence>
<dbReference type="InterPro" id="IPR001279">
    <property type="entry name" value="Metallo-B-lactamas"/>
</dbReference>
<dbReference type="EC" id="3.1.26.11" evidence="4"/>
<dbReference type="GO" id="GO:1990180">
    <property type="term" value="P:mitochondrial tRNA 3'-end processing"/>
    <property type="evidence" value="ECO:0007669"/>
    <property type="project" value="TreeGrafter"/>
</dbReference>
<dbReference type="SUPFAM" id="SSF56281">
    <property type="entry name" value="Metallo-hydrolase/oxidoreductase"/>
    <property type="match status" value="2"/>
</dbReference>
<keyword evidence="7" id="KW-0479">Metal-binding</keyword>
<dbReference type="GO" id="GO:0046872">
    <property type="term" value="F:metal ion binding"/>
    <property type="evidence" value="ECO:0007669"/>
    <property type="project" value="UniProtKB-KW"/>
</dbReference>
<dbReference type="PANTHER" id="PTHR12553">
    <property type="entry name" value="ZINC PHOSPHODIESTERASE ELAC PROTEIN 2"/>
    <property type="match status" value="1"/>
</dbReference>
<gene>
    <name evidence="13" type="ORF">DPMN_066389</name>
</gene>
<dbReference type="GO" id="GO:0005739">
    <property type="term" value="C:mitochondrion"/>
    <property type="evidence" value="ECO:0007669"/>
    <property type="project" value="TreeGrafter"/>
</dbReference>
<dbReference type="Pfam" id="PF23023">
    <property type="entry name" value="Anti-Pycsar_Apyc1"/>
    <property type="match status" value="1"/>
</dbReference>
<dbReference type="Gene3D" id="3.60.15.10">
    <property type="entry name" value="Ribonuclease Z/Hydroxyacylglutathione hydrolase-like"/>
    <property type="match status" value="2"/>
</dbReference>
<dbReference type="PANTHER" id="PTHR12553:SF49">
    <property type="entry name" value="ZINC PHOSPHODIESTERASE ELAC PROTEIN 2"/>
    <property type="match status" value="1"/>
</dbReference>
<feature type="compositionally biased region" description="Basic and acidic residues" evidence="11">
    <location>
        <begin position="863"/>
        <end position="883"/>
    </location>
</feature>
<dbReference type="GO" id="GO:0042781">
    <property type="term" value="F:3'-tRNA processing endoribonuclease activity"/>
    <property type="evidence" value="ECO:0007669"/>
    <property type="project" value="UniProtKB-EC"/>
</dbReference>
<reference evidence="13" key="2">
    <citation type="submission" date="2020-11" db="EMBL/GenBank/DDBJ databases">
        <authorList>
            <person name="McCartney M.A."/>
            <person name="Auch B."/>
            <person name="Kono T."/>
            <person name="Mallez S."/>
            <person name="Becker A."/>
            <person name="Gohl D.M."/>
            <person name="Silverstein K.A.T."/>
            <person name="Koren S."/>
            <person name="Bechman K.B."/>
            <person name="Herman A."/>
            <person name="Abrahante J.E."/>
            <person name="Garbe J."/>
        </authorList>
    </citation>
    <scope>NUCLEOTIDE SEQUENCE</scope>
    <source>
        <strain evidence="13">Duluth1</strain>
        <tissue evidence="13">Whole animal</tissue>
    </source>
</reference>
<proteinExistence type="inferred from homology"/>
<feature type="region of interest" description="Disordered" evidence="11">
    <location>
        <begin position="855"/>
        <end position="883"/>
    </location>
</feature>
<evidence type="ECO:0000313" key="14">
    <source>
        <dbReference type="Proteomes" id="UP000828390"/>
    </source>
</evidence>
<evidence type="ECO:0000256" key="9">
    <source>
        <dbReference type="ARBA" id="ARBA00022801"/>
    </source>
</evidence>
<accession>A0A9D4BSV5</accession>